<evidence type="ECO:0000313" key="3">
    <source>
        <dbReference type="Proteomes" id="UP001317259"/>
    </source>
</evidence>
<dbReference type="EMBL" id="JAKRKC020000001">
    <property type="protein sequence ID" value="MCK2215349.1"/>
    <property type="molecule type" value="Genomic_DNA"/>
</dbReference>
<accession>A0ABT0FSM9</accession>
<name>A0ABT0FSM9_9ACTN</name>
<protein>
    <submittedName>
        <fullName evidence="2">Uncharacterized protein</fullName>
    </submittedName>
</protein>
<gene>
    <name evidence="2" type="ORF">MF672_016365</name>
</gene>
<dbReference type="PROSITE" id="PS51318">
    <property type="entry name" value="TAT"/>
    <property type="match status" value="1"/>
</dbReference>
<keyword evidence="1" id="KW-0732">Signal</keyword>
<dbReference type="InterPro" id="IPR006311">
    <property type="entry name" value="TAT_signal"/>
</dbReference>
<evidence type="ECO:0000313" key="2">
    <source>
        <dbReference type="EMBL" id="MCK2215349.1"/>
    </source>
</evidence>
<dbReference type="Proteomes" id="UP001317259">
    <property type="component" value="Unassembled WGS sequence"/>
</dbReference>
<organism evidence="2 3">
    <name type="scientific">Actinomadura luzonensis</name>
    <dbReference type="NCBI Taxonomy" id="2805427"/>
    <lineage>
        <taxon>Bacteria</taxon>
        <taxon>Bacillati</taxon>
        <taxon>Actinomycetota</taxon>
        <taxon>Actinomycetes</taxon>
        <taxon>Streptosporangiales</taxon>
        <taxon>Thermomonosporaceae</taxon>
        <taxon>Actinomadura</taxon>
    </lineage>
</organism>
<proteinExistence type="predicted"/>
<feature type="chain" id="PRO_5046387980" evidence="1">
    <location>
        <begin position="25"/>
        <end position="182"/>
    </location>
</feature>
<feature type="signal peptide" evidence="1">
    <location>
        <begin position="1"/>
        <end position="24"/>
    </location>
</feature>
<evidence type="ECO:0000256" key="1">
    <source>
        <dbReference type="SAM" id="SignalP"/>
    </source>
</evidence>
<keyword evidence="3" id="KW-1185">Reference proteome</keyword>
<reference evidence="2 3" key="1">
    <citation type="submission" date="2022-04" db="EMBL/GenBank/DDBJ databases">
        <title>Genome draft of Actinomadura sp. ATCC 31491.</title>
        <authorList>
            <person name="Shi X."/>
            <person name="Du Y."/>
        </authorList>
    </citation>
    <scope>NUCLEOTIDE SEQUENCE [LARGE SCALE GENOMIC DNA]</scope>
    <source>
        <strain evidence="2 3">ATCC 31491</strain>
    </source>
</reference>
<comment type="caution">
    <text evidence="2">The sequence shown here is derived from an EMBL/GenBank/DDBJ whole genome shotgun (WGS) entry which is preliminary data.</text>
</comment>
<dbReference type="RefSeq" id="WP_247815258.1">
    <property type="nucleotide sequence ID" value="NZ_JAKRKC020000001.1"/>
</dbReference>
<sequence length="182" mass="19749">MSFRRRVLTAMAAALLALAGLAPAQAVASASEAASAQAPSYCVIVVGKAPPGEPSPIRSRACGNDYATVQRQAGAQQTVLLMEWFWNANNQPPLLTRIHGDYGDCDSAGYRIIVKDDWANNISGFNAESHCNVVTGFNWPSTVDWSGDEQTWANYSVCACLSQGWVGSFMNDRIEAFWIRRG</sequence>